<evidence type="ECO:0000313" key="3">
    <source>
        <dbReference type="Proteomes" id="UP000250218"/>
    </source>
</evidence>
<accession>A0A2Z4NC94</accession>
<name>A0A2Z4NC94_9BACT</name>
<evidence type="ECO:0000256" key="1">
    <source>
        <dbReference type="SAM" id="SignalP"/>
    </source>
</evidence>
<evidence type="ECO:0000313" key="2">
    <source>
        <dbReference type="EMBL" id="AWX69163.1"/>
    </source>
</evidence>
<keyword evidence="1" id="KW-0732">Signal</keyword>
<reference evidence="3" key="1">
    <citation type="submission" date="2018-06" db="EMBL/GenBank/DDBJ databases">
        <title>Complete genome sequences of Mycoplasma anatis, M. anseris and M. cloacale type strains.</title>
        <authorList>
            <person name="Grozner D."/>
            <person name="Forro B."/>
            <person name="Sulyok K.M."/>
            <person name="Marton S."/>
            <person name="Kreizinger Z."/>
            <person name="Banyai K."/>
            <person name="Gyuranecz M."/>
        </authorList>
    </citation>
    <scope>NUCLEOTIDE SEQUENCE [LARGE SCALE GENOMIC DNA]</scope>
    <source>
        <strain evidence="3">ATCC 49234</strain>
    </source>
</reference>
<proteinExistence type="predicted"/>
<dbReference type="KEGG" id="mane:DP065_00035"/>
<evidence type="ECO:0008006" key="4">
    <source>
        <dbReference type="Google" id="ProtNLM"/>
    </source>
</evidence>
<sequence>MIFFMKKSLKINLSLSLISLCSIFPLVACQTTKAKSLSSLKLNKDSLYTKHNLSENVHIKKIIDFKFKNDETLIKNFINNQNNIVDSKINELASALTWYPPFRGDSAIDNGSLYAEFSRKSKNVLIETIKNDWLWFLNNLKNMEFVLNSYGEFYKDIDNKNKEELEAVSQYFPNITIKFNETKIIDAFEYKLPNVNYNAQFKDLSVIFIILDANKVIKFYKYLDQEDQPNIFLQTDVFFLPKISTIDGLKTTLISFENKICEMWNQYLVDEINYWKNVDPTYDYNQVYTTFNDAKYVLPFSGLNRELNYEAIQALKEEEKEIYRFTWRFVDVK</sequence>
<feature type="chain" id="PRO_5016254715" description="Lipoprotein" evidence="1">
    <location>
        <begin position="29"/>
        <end position="333"/>
    </location>
</feature>
<dbReference type="EMBL" id="CP030140">
    <property type="protein sequence ID" value="AWX69163.1"/>
    <property type="molecule type" value="Genomic_DNA"/>
</dbReference>
<protein>
    <recommendedName>
        <fullName evidence="4">Lipoprotein</fullName>
    </recommendedName>
</protein>
<dbReference type="InterPro" id="IPR027593">
    <property type="entry name" value="Aro_clust"/>
</dbReference>
<gene>
    <name evidence="2" type="ORF">DP065_00035</name>
</gene>
<dbReference type="Proteomes" id="UP000250218">
    <property type="component" value="Chromosome"/>
</dbReference>
<feature type="signal peptide" evidence="1">
    <location>
        <begin position="1"/>
        <end position="28"/>
    </location>
</feature>
<keyword evidence="3" id="KW-1185">Reference proteome</keyword>
<dbReference type="NCBIfam" id="TIGR04313">
    <property type="entry name" value="aro_clust_Mycop"/>
    <property type="match status" value="1"/>
</dbReference>
<organism evidence="2 3">
    <name type="scientific">[Mycoplasma] anseris</name>
    <dbReference type="NCBI Taxonomy" id="92400"/>
    <lineage>
        <taxon>Bacteria</taxon>
        <taxon>Bacillati</taxon>
        <taxon>Mycoplasmatota</taxon>
        <taxon>Mycoplasmoidales</taxon>
        <taxon>Metamycoplasmataceae</taxon>
        <taxon>Metamycoplasma</taxon>
    </lineage>
</organism>
<dbReference type="AlphaFoldDB" id="A0A2Z4NC94"/>